<evidence type="ECO:0000313" key="2">
    <source>
        <dbReference type="Proteomes" id="UP001153954"/>
    </source>
</evidence>
<accession>A0AAU9UW44</accession>
<evidence type="ECO:0000313" key="1">
    <source>
        <dbReference type="EMBL" id="CAH2103756.1"/>
    </source>
</evidence>
<name>A0AAU9UW44_EUPED</name>
<proteinExistence type="predicted"/>
<dbReference type="EMBL" id="CAKOGL010000026">
    <property type="protein sequence ID" value="CAH2103756.1"/>
    <property type="molecule type" value="Genomic_DNA"/>
</dbReference>
<organism evidence="1 2">
    <name type="scientific">Euphydryas editha</name>
    <name type="common">Edith's checkerspot</name>
    <dbReference type="NCBI Taxonomy" id="104508"/>
    <lineage>
        <taxon>Eukaryota</taxon>
        <taxon>Metazoa</taxon>
        <taxon>Ecdysozoa</taxon>
        <taxon>Arthropoda</taxon>
        <taxon>Hexapoda</taxon>
        <taxon>Insecta</taxon>
        <taxon>Pterygota</taxon>
        <taxon>Neoptera</taxon>
        <taxon>Endopterygota</taxon>
        <taxon>Lepidoptera</taxon>
        <taxon>Glossata</taxon>
        <taxon>Ditrysia</taxon>
        <taxon>Papilionoidea</taxon>
        <taxon>Nymphalidae</taxon>
        <taxon>Nymphalinae</taxon>
        <taxon>Euphydryas</taxon>
    </lineage>
</organism>
<dbReference type="AlphaFoldDB" id="A0AAU9UW44"/>
<comment type="caution">
    <text evidence="1">The sequence shown here is derived from an EMBL/GenBank/DDBJ whole genome shotgun (WGS) entry which is preliminary data.</text>
</comment>
<keyword evidence="2" id="KW-1185">Reference proteome</keyword>
<reference evidence="1" key="1">
    <citation type="submission" date="2022-03" db="EMBL/GenBank/DDBJ databases">
        <authorList>
            <person name="Tunstrom K."/>
        </authorList>
    </citation>
    <scope>NUCLEOTIDE SEQUENCE</scope>
</reference>
<protein>
    <submittedName>
        <fullName evidence="1">Uncharacterized protein</fullName>
    </submittedName>
</protein>
<sequence>MFADAPMLQYLRHACGCEDRLLPTAKAVCIFDFVQKCSGLYVGDSITRIKMKIIHLDRELVLDAIKNVQRVQYLKGYYDKFPEYDLGHTLYKMRSKFARMVRVFTISSDNLRIYNHNKQIQNLLEIQKLAMDVHNLIEILIEWETRVDNRKTKHTRNTRAFNKQYKNPSGKTDMTPIKNNNRLRTGLSWTVSIPRDVLNQSRKRENEKVPRGLRDSITSGKDTVRYKRLEGVGFDTDFY</sequence>
<gene>
    <name evidence="1" type="ORF">EEDITHA_LOCUS18226</name>
</gene>
<dbReference type="Proteomes" id="UP001153954">
    <property type="component" value="Unassembled WGS sequence"/>
</dbReference>